<dbReference type="GO" id="GO:0003677">
    <property type="term" value="F:DNA binding"/>
    <property type="evidence" value="ECO:0007669"/>
    <property type="project" value="UniProtKB-KW"/>
</dbReference>
<feature type="compositionally biased region" description="Low complexity" evidence="1">
    <location>
        <begin position="8"/>
        <end position="34"/>
    </location>
</feature>
<dbReference type="AlphaFoldDB" id="A0A7W8BAV4"/>
<organism evidence="3 4">
    <name type="scientific">Streptomyces eurocidicus</name>
    <name type="common">Streptoverticillium eurocidicus</name>
    <dbReference type="NCBI Taxonomy" id="66423"/>
    <lineage>
        <taxon>Bacteria</taxon>
        <taxon>Bacillati</taxon>
        <taxon>Actinomycetota</taxon>
        <taxon>Actinomycetes</taxon>
        <taxon>Kitasatosporales</taxon>
        <taxon>Streptomycetaceae</taxon>
        <taxon>Streptomyces</taxon>
    </lineage>
</organism>
<feature type="region of interest" description="Disordered" evidence="1">
    <location>
        <begin position="1"/>
        <end position="34"/>
    </location>
</feature>
<dbReference type="InterPro" id="IPR039422">
    <property type="entry name" value="MarR/SlyA-like"/>
</dbReference>
<protein>
    <submittedName>
        <fullName evidence="3">DNA-binding MarR family transcriptional regulator</fullName>
    </submittedName>
</protein>
<dbReference type="InterPro" id="IPR000835">
    <property type="entry name" value="HTH_MarR-typ"/>
</dbReference>
<reference evidence="3 4" key="1">
    <citation type="submission" date="2020-08" db="EMBL/GenBank/DDBJ databases">
        <title>Genomic Encyclopedia of Type Strains, Phase III (KMG-III): the genomes of soil and plant-associated and newly described type strains.</title>
        <authorList>
            <person name="Whitman W."/>
        </authorList>
    </citation>
    <scope>NUCLEOTIDE SEQUENCE [LARGE SCALE GENOMIC DNA]</scope>
    <source>
        <strain evidence="3 4">CECT 3259</strain>
    </source>
</reference>
<dbReference type="OrthoDB" id="4547383at2"/>
<comment type="caution">
    <text evidence="3">The sequence shown here is derived from an EMBL/GenBank/DDBJ whole genome shotgun (WGS) entry which is preliminary data.</text>
</comment>
<dbReference type="GO" id="GO:0006950">
    <property type="term" value="P:response to stress"/>
    <property type="evidence" value="ECO:0007669"/>
    <property type="project" value="TreeGrafter"/>
</dbReference>
<dbReference type="InterPro" id="IPR036390">
    <property type="entry name" value="WH_DNA-bd_sf"/>
</dbReference>
<evidence type="ECO:0000313" key="3">
    <source>
        <dbReference type="EMBL" id="MBB5119980.1"/>
    </source>
</evidence>
<dbReference type="Proteomes" id="UP000528608">
    <property type="component" value="Unassembled WGS sequence"/>
</dbReference>
<dbReference type="SMART" id="SM00347">
    <property type="entry name" value="HTH_MARR"/>
    <property type="match status" value="1"/>
</dbReference>
<dbReference type="InterPro" id="IPR011991">
    <property type="entry name" value="ArsR-like_HTH"/>
</dbReference>
<evidence type="ECO:0000256" key="1">
    <source>
        <dbReference type="SAM" id="MobiDB-lite"/>
    </source>
</evidence>
<sequence length="190" mass="20268">MPHDPAAAERPPSSPEDPATAAGPAAGPRAPRVPTAREIEAIGLVPLLAPYLKQARGQMPDELRTAFEAHSLTPRHGAVLPQLLAEQPLAVGELAQRLRLSLSTTSELVGALSRAGLVERREDPANRRRTLVAIPADRLSVVQEFIAARSQPLLRALDSLSPRDRAGFIAGLTAWAREVQAQDGATAARR</sequence>
<dbReference type="SUPFAM" id="SSF46785">
    <property type="entry name" value="Winged helix' DNA-binding domain"/>
    <property type="match status" value="1"/>
</dbReference>
<accession>A0A7W8BAV4</accession>
<dbReference type="PROSITE" id="PS50995">
    <property type="entry name" value="HTH_MARR_2"/>
    <property type="match status" value="1"/>
</dbReference>
<proteinExistence type="predicted"/>
<dbReference type="RefSeq" id="WP_102920394.1">
    <property type="nucleotide sequence ID" value="NZ_JACHJF010000010.1"/>
</dbReference>
<evidence type="ECO:0000313" key="4">
    <source>
        <dbReference type="Proteomes" id="UP000528608"/>
    </source>
</evidence>
<name>A0A7W8BAV4_STREU</name>
<keyword evidence="3" id="KW-0238">DNA-binding</keyword>
<dbReference type="Gene3D" id="1.10.10.10">
    <property type="entry name" value="Winged helix-like DNA-binding domain superfamily/Winged helix DNA-binding domain"/>
    <property type="match status" value="1"/>
</dbReference>
<dbReference type="GO" id="GO:0003700">
    <property type="term" value="F:DNA-binding transcription factor activity"/>
    <property type="evidence" value="ECO:0007669"/>
    <property type="project" value="InterPro"/>
</dbReference>
<feature type="domain" description="HTH marR-type" evidence="2">
    <location>
        <begin position="45"/>
        <end position="181"/>
    </location>
</feature>
<dbReference type="Pfam" id="PF12802">
    <property type="entry name" value="MarR_2"/>
    <property type="match status" value="1"/>
</dbReference>
<dbReference type="PANTHER" id="PTHR33164:SF57">
    <property type="entry name" value="MARR-FAMILY TRANSCRIPTIONAL REGULATOR"/>
    <property type="match status" value="1"/>
</dbReference>
<dbReference type="PANTHER" id="PTHR33164">
    <property type="entry name" value="TRANSCRIPTIONAL REGULATOR, MARR FAMILY"/>
    <property type="match status" value="1"/>
</dbReference>
<gene>
    <name evidence="3" type="ORF">FHS36_003418</name>
</gene>
<dbReference type="InterPro" id="IPR036388">
    <property type="entry name" value="WH-like_DNA-bd_sf"/>
</dbReference>
<dbReference type="EMBL" id="JACHJF010000010">
    <property type="protein sequence ID" value="MBB5119980.1"/>
    <property type="molecule type" value="Genomic_DNA"/>
</dbReference>
<dbReference type="CDD" id="cd00090">
    <property type="entry name" value="HTH_ARSR"/>
    <property type="match status" value="1"/>
</dbReference>
<evidence type="ECO:0000259" key="2">
    <source>
        <dbReference type="PROSITE" id="PS50995"/>
    </source>
</evidence>